<proteinExistence type="predicted"/>
<name>A0ABU3HZ74_9ACTN</name>
<feature type="compositionally biased region" description="Basic and acidic residues" evidence="1">
    <location>
        <begin position="16"/>
        <end position="25"/>
    </location>
</feature>
<evidence type="ECO:0000256" key="1">
    <source>
        <dbReference type="SAM" id="MobiDB-lite"/>
    </source>
</evidence>
<dbReference type="EMBL" id="JAVSGH010000011">
    <property type="protein sequence ID" value="MDT3725560.1"/>
    <property type="molecule type" value="Genomic_DNA"/>
</dbReference>
<gene>
    <name evidence="2" type="ORF">ROS62_11930</name>
</gene>
<evidence type="ECO:0000313" key="2">
    <source>
        <dbReference type="EMBL" id="MDT3725560.1"/>
    </source>
</evidence>
<accession>A0ABU3HZ74</accession>
<organism evidence="2 3">
    <name type="scientific">Streptomyces althioticus subsp. attaecolombicae</name>
    <dbReference type="NCBI Taxonomy" id="3075534"/>
    <lineage>
        <taxon>Bacteria</taxon>
        <taxon>Bacillati</taxon>
        <taxon>Actinomycetota</taxon>
        <taxon>Actinomycetes</taxon>
        <taxon>Kitasatosporales</taxon>
        <taxon>Streptomycetaceae</taxon>
        <taxon>Streptomyces</taxon>
        <taxon>Streptomyces althioticus group</taxon>
    </lineage>
</organism>
<reference evidence="2" key="1">
    <citation type="submission" date="2024-05" db="EMBL/GenBank/DDBJ databases">
        <title>30 novel species of actinomycetes from the DSMZ collection.</title>
        <authorList>
            <person name="Nouioui I."/>
        </authorList>
    </citation>
    <scope>NUCLEOTIDE SEQUENCE</scope>
    <source>
        <strain evidence="2">DSM 41972</strain>
    </source>
</reference>
<feature type="region of interest" description="Disordered" evidence="1">
    <location>
        <begin position="1"/>
        <end position="25"/>
    </location>
</feature>
<sequence length="121" mass="12477">MTTAVLGTDPASRFSPEQRGKLPDRARRLYADGAEGVLGGRAGSAEAVERVTVMGDEYHRVAELRLGGAVVRAGHGAIVTDLEWAFRFLPPVAEPAARAGARGGPGACRLVGGRVGAVSTP</sequence>
<protein>
    <submittedName>
        <fullName evidence="2">Uncharacterized protein</fullName>
    </submittedName>
</protein>
<evidence type="ECO:0000313" key="3">
    <source>
        <dbReference type="Proteomes" id="UP001181313"/>
    </source>
</evidence>
<dbReference type="RefSeq" id="WP_337674551.1">
    <property type="nucleotide sequence ID" value="NZ_JAVSGH010000011.1"/>
</dbReference>
<comment type="caution">
    <text evidence="2">The sequence shown here is derived from an EMBL/GenBank/DDBJ whole genome shotgun (WGS) entry which is preliminary data.</text>
</comment>
<keyword evidence="3" id="KW-1185">Reference proteome</keyword>
<dbReference type="Proteomes" id="UP001181313">
    <property type="component" value="Unassembled WGS sequence"/>
</dbReference>